<feature type="compositionally biased region" description="Basic and acidic residues" evidence="1">
    <location>
        <begin position="182"/>
        <end position="193"/>
    </location>
</feature>
<dbReference type="InterPro" id="IPR014352">
    <property type="entry name" value="FERM/acyl-CoA-bd_prot_sf"/>
</dbReference>
<dbReference type="InterPro" id="IPR035963">
    <property type="entry name" value="FERM_2"/>
</dbReference>
<organism evidence="3 4">
    <name type="scientific">Diaphorina citri</name>
    <name type="common">Asian citrus psyllid</name>
    <dbReference type="NCBI Taxonomy" id="121845"/>
    <lineage>
        <taxon>Eukaryota</taxon>
        <taxon>Metazoa</taxon>
        <taxon>Ecdysozoa</taxon>
        <taxon>Arthropoda</taxon>
        <taxon>Hexapoda</taxon>
        <taxon>Insecta</taxon>
        <taxon>Pterygota</taxon>
        <taxon>Neoptera</taxon>
        <taxon>Paraneoptera</taxon>
        <taxon>Hemiptera</taxon>
        <taxon>Sternorrhyncha</taxon>
        <taxon>Psylloidea</taxon>
        <taxon>Psyllidae</taxon>
        <taxon>Diaphorininae</taxon>
        <taxon>Diaphorina</taxon>
    </lineage>
</organism>
<feature type="compositionally biased region" description="Gly residues" evidence="1">
    <location>
        <begin position="349"/>
        <end position="359"/>
    </location>
</feature>
<protein>
    <submittedName>
        <fullName evidence="4">Band 4.1-like protein 4</fullName>
    </submittedName>
</protein>
<dbReference type="InterPro" id="IPR000299">
    <property type="entry name" value="FERM_domain"/>
</dbReference>
<dbReference type="PANTHER" id="PTHR23280">
    <property type="entry name" value="4.1 G PROTEIN"/>
    <property type="match status" value="1"/>
</dbReference>
<feature type="compositionally biased region" description="Basic and acidic residues" evidence="1">
    <location>
        <begin position="361"/>
        <end position="376"/>
    </location>
</feature>
<dbReference type="KEGG" id="dci:103520394"/>
<dbReference type="PROSITE" id="PS50057">
    <property type="entry name" value="FERM_3"/>
    <property type="match status" value="1"/>
</dbReference>
<feature type="compositionally biased region" description="Basic residues" evidence="1">
    <location>
        <begin position="302"/>
        <end position="313"/>
    </location>
</feature>
<feature type="compositionally biased region" description="Polar residues" evidence="1">
    <location>
        <begin position="164"/>
        <end position="175"/>
    </location>
</feature>
<sequence length="376" mass="41953">MFPTPKRTQIANFRFHMYQFFLQIKQDILQGRLPVSFELSAELGAYVVQSELGDYDPRRHSPGYVSEFRFTSHQSAALESRVAELHRDLSGQTPSQAELNYLDRVKNLPLYGVDLHPVLGEDSIEYFLGLTPAGIVVLRNKIKVASYLCSGRGDKFSGGGRGSQMTRNPPSFTRTPSKRYQRRSEGGEEHPPQEEGGQEGFVRSSSRGGLEGVYSGSEMKSVSVPQPVSSMGYHPTRSDSPRSTRSAPWVTSTVTGPHQPRGLFSQSPRSVRSAGVHTFRHSSQRKKRSSSVESRSSNESKHCRRRRRSSRGKRGSDNESEHSRCSSRHRRRRHRSRAQCDGGSERGAPQGGSERGGTQRGSERGARIKASSEKQM</sequence>
<reference evidence="4" key="1">
    <citation type="submission" date="2025-08" db="UniProtKB">
        <authorList>
            <consortium name="RefSeq"/>
        </authorList>
    </citation>
    <scope>IDENTIFICATION</scope>
</reference>
<dbReference type="InterPro" id="IPR019748">
    <property type="entry name" value="FERM_central"/>
</dbReference>
<evidence type="ECO:0000313" key="4">
    <source>
        <dbReference type="RefSeq" id="XP_026687330.1"/>
    </source>
</evidence>
<dbReference type="PaxDb" id="121845-A0A3Q0JKI1"/>
<dbReference type="GeneID" id="103520394"/>
<feature type="domain" description="FERM" evidence="2">
    <location>
        <begin position="1"/>
        <end position="265"/>
    </location>
</feature>
<dbReference type="PRINTS" id="PR00935">
    <property type="entry name" value="BAND41"/>
</dbReference>
<dbReference type="PANTHER" id="PTHR23280:SF4">
    <property type="entry name" value="BAND 4.1-LIKE PROTEIN 4A"/>
    <property type="match status" value="1"/>
</dbReference>
<dbReference type="GO" id="GO:0071944">
    <property type="term" value="C:cell periphery"/>
    <property type="evidence" value="ECO:0007669"/>
    <property type="project" value="UniProtKB-ARBA"/>
</dbReference>
<evidence type="ECO:0000259" key="2">
    <source>
        <dbReference type="PROSITE" id="PS50057"/>
    </source>
</evidence>
<feature type="compositionally biased region" description="Polar residues" evidence="1">
    <location>
        <begin position="218"/>
        <end position="229"/>
    </location>
</feature>
<feature type="compositionally biased region" description="Basic and acidic residues" evidence="1">
    <location>
        <begin position="314"/>
        <end position="324"/>
    </location>
</feature>
<dbReference type="InterPro" id="IPR019747">
    <property type="entry name" value="FERM_CS"/>
</dbReference>
<dbReference type="GO" id="GO:0005856">
    <property type="term" value="C:cytoskeleton"/>
    <property type="evidence" value="ECO:0007669"/>
    <property type="project" value="TreeGrafter"/>
</dbReference>
<dbReference type="SUPFAM" id="SSF50729">
    <property type="entry name" value="PH domain-like"/>
    <property type="match status" value="1"/>
</dbReference>
<evidence type="ECO:0000313" key="3">
    <source>
        <dbReference type="Proteomes" id="UP000079169"/>
    </source>
</evidence>
<feature type="compositionally biased region" description="Basic residues" evidence="1">
    <location>
        <begin position="325"/>
        <end position="337"/>
    </location>
</feature>
<dbReference type="SUPFAM" id="SSF47031">
    <property type="entry name" value="Second domain of FERM"/>
    <property type="match status" value="1"/>
</dbReference>
<feature type="compositionally biased region" description="Basic residues" evidence="1">
    <location>
        <begin position="278"/>
        <end position="289"/>
    </location>
</feature>
<dbReference type="GO" id="GO:0009887">
    <property type="term" value="P:animal organ morphogenesis"/>
    <property type="evidence" value="ECO:0007669"/>
    <property type="project" value="UniProtKB-ARBA"/>
</dbReference>
<evidence type="ECO:0000256" key="1">
    <source>
        <dbReference type="SAM" id="MobiDB-lite"/>
    </source>
</evidence>
<accession>A0A3Q0JKI1</accession>
<dbReference type="RefSeq" id="XP_026687330.1">
    <property type="nucleotide sequence ID" value="XM_026831529.1"/>
</dbReference>
<dbReference type="InterPro" id="IPR019749">
    <property type="entry name" value="Band_41_domain"/>
</dbReference>
<dbReference type="STRING" id="121845.A0A3Q0JKI1"/>
<dbReference type="AlphaFoldDB" id="A0A3Q0JKI1"/>
<name>A0A3Q0JKI1_DIACI</name>
<dbReference type="Proteomes" id="UP000079169">
    <property type="component" value="Unplaced"/>
</dbReference>
<proteinExistence type="predicted"/>
<dbReference type="Pfam" id="PF00373">
    <property type="entry name" value="FERM_M"/>
    <property type="match status" value="1"/>
</dbReference>
<dbReference type="FunFam" id="1.20.80.10:FF:000003">
    <property type="entry name" value="Tyrosine-protein phosphatase non-receptor type 4"/>
    <property type="match status" value="1"/>
</dbReference>
<keyword evidence="3" id="KW-1185">Reference proteome</keyword>
<dbReference type="GO" id="GO:0031032">
    <property type="term" value="P:actomyosin structure organization"/>
    <property type="evidence" value="ECO:0007669"/>
    <property type="project" value="TreeGrafter"/>
</dbReference>
<dbReference type="PROSITE" id="PS00661">
    <property type="entry name" value="FERM_2"/>
    <property type="match status" value="1"/>
</dbReference>
<dbReference type="GO" id="GO:0030182">
    <property type="term" value="P:neuron differentiation"/>
    <property type="evidence" value="ECO:0007669"/>
    <property type="project" value="UniProtKB-ARBA"/>
</dbReference>
<dbReference type="Gene3D" id="1.20.80.10">
    <property type="match status" value="1"/>
</dbReference>
<gene>
    <name evidence="4" type="primary">LOC103520394</name>
</gene>
<feature type="region of interest" description="Disordered" evidence="1">
    <location>
        <begin position="153"/>
        <end position="376"/>
    </location>
</feature>
<dbReference type="CDD" id="cd14473">
    <property type="entry name" value="FERM_B-lobe"/>
    <property type="match status" value="1"/>
</dbReference>